<evidence type="ECO:0000313" key="2">
    <source>
        <dbReference type="Proteomes" id="UP000006253"/>
    </source>
</evidence>
<protein>
    <submittedName>
        <fullName evidence="1">Transcriptional regulator</fullName>
    </submittedName>
</protein>
<dbReference type="InterPro" id="IPR036390">
    <property type="entry name" value="WH_DNA-bd_sf"/>
</dbReference>
<dbReference type="InterPro" id="IPR036388">
    <property type="entry name" value="WH-like_DNA-bd_sf"/>
</dbReference>
<dbReference type="PANTHER" id="PTHR33221:SF15">
    <property type="entry name" value="HTH-TYPE TRANSCRIPTIONAL REGULATOR YWGB-RELATED"/>
    <property type="match status" value="1"/>
</dbReference>
<dbReference type="SUPFAM" id="SSF46785">
    <property type="entry name" value="Winged helix' DNA-binding domain"/>
    <property type="match status" value="1"/>
</dbReference>
<dbReference type="Pfam" id="PF02082">
    <property type="entry name" value="Rrf2"/>
    <property type="match status" value="1"/>
</dbReference>
<dbReference type="Gene3D" id="1.10.10.10">
    <property type="entry name" value="Winged helix-like DNA-binding domain superfamily/Winged helix DNA-binding domain"/>
    <property type="match status" value="1"/>
</dbReference>
<reference evidence="1 2" key="1">
    <citation type="submission" date="2012-10" db="EMBL/GenBank/DDBJ databases">
        <authorList>
            <person name="Harkins D.M."/>
            <person name="Durkin A.S."/>
            <person name="Brinkac L.M."/>
            <person name="Selengut J.D."/>
            <person name="Sanka R."/>
            <person name="DePew J."/>
            <person name="Purushe J."/>
            <person name="Peacock S.J."/>
            <person name="Thaipadungpanit J."/>
            <person name="Wuthiekanun V.W."/>
            <person name="Day N.P."/>
            <person name="Vinetz J.M."/>
            <person name="Sutton G.G."/>
            <person name="Nelson W.C."/>
            <person name="Fouts D.E."/>
        </authorList>
    </citation>
    <scope>NUCLEOTIDE SEQUENCE [LARGE SCALE GENOMIC DNA]</scope>
    <source>
        <strain evidence="1 2">H1</strain>
    </source>
</reference>
<dbReference type="Proteomes" id="UP000006253">
    <property type="component" value="Unassembled WGS sequence"/>
</dbReference>
<dbReference type="InterPro" id="IPR000944">
    <property type="entry name" value="Tscrpt_reg_Rrf2"/>
</dbReference>
<gene>
    <name evidence="1" type="ORF">LEP1GSC081_3467</name>
</gene>
<name>A0A0E2B3H3_9LEPT</name>
<dbReference type="AlphaFoldDB" id="A0A0E2B3H3"/>
<dbReference type="PROSITE" id="PS51197">
    <property type="entry name" value="HTH_RRF2_2"/>
    <property type="match status" value="1"/>
</dbReference>
<accession>A0A0E2B3H3</accession>
<proteinExistence type="predicted"/>
<evidence type="ECO:0000313" key="1">
    <source>
        <dbReference type="EMBL" id="EKO15811.1"/>
    </source>
</evidence>
<dbReference type="EMBL" id="AHMY02000040">
    <property type="protein sequence ID" value="EKO15811.1"/>
    <property type="molecule type" value="Genomic_DNA"/>
</dbReference>
<dbReference type="GO" id="GO:0005829">
    <property type="term" value="C:cytosol"/>
    <property type="evidence" value="ECO:0007669"/>
    <property type="project" value="TreeGrafter"/>
</dbReference>
<comment type="caution">
    <text evidence="1">The sequence shown here is derived from an EMBL/GenBank/DDBJ whole genome shotgun (WGS) entry which is preliminary data.</text>
</comment>
<dbReference type="PANTHER" id="PTHR33221">
    <property type="entry name" value="WINGED HELIX-TURN-HELIX TRANSCRIPTIONAL REGULATOR, RRF2 FAMILY"/>
    <property type="match status" value="1"/>
</dbReference>
<dbReference type="GO" id="GO:0003700">
    <property type="term" value="F:DNA-binding transcription factor activity"/>
    <property type="evidence" value="ECO:0007669"/>
    <property type="project" value="TreeGrafter"/>
</dbReference>
<sequence length="139" mass="15439">MTSRFTVAIHILSLLSLGEGKTKTSEELAESVNTNPVVIRKILSLLKNQGIVRNQMGPNGGYILAKTPASINLKEIYEAIDEKIFQMHSKSPNKKCICGHAIQPILSKVYEKAQRVLEEELGSTDLESITKEILNFSKK</sequence>
<organism evidence="1 2">
    <name type="scientific">Leptospira kirschneri str. H1</name>
    <dbReference type="NCBI Taxonomy" id="1049966"/>
    <lineage>
        <taxon>Bacteria</taxon>
        <taxon>Pseudomonadati</taxon>
        <taxon>Spirochaetota</taxon>
        <taxon>Spirochaetia</taxon>
        <taxon>Leptospirales</taxon>
        <taxon>Leptospiraceae</taxon>
        <taxon>Leptospira</taxon>
    </lineage>
</organism>
<dbReference type="RefSeq" id="WP_004750844.1">
    <property type="nucleotide sequence ID" value="NZ_AHMY02000040.1"/>
</dbReference>